<keyword evidence="1" id="KW-0614">Plasmid</keyword>
<evidence type="ECO:0000313" key="1">
    <source>
        <dbReference type="EMBL" id="AZC01525.1"/>
    </source>
</evidence>
<reference evidence="1 2" key="1">
    <citation type="submission" date="2018-11" db="EMBL/GenBank/DDBJ databases">
        <authorList>
            <person name="Kuo S.-C."/>
            <person name="Chen F.-J."/>
            <person name="Liao Y.-C."/>
        </authorList>
    </citation>
    <scope>NUCLEOTIDE SEQUENCE [LARGE SCALE GENOMIC DNA]</scope>
    <source>
        <strain evidence="1 2">2014S06-099</strain>
        <plasmid evidence="2">p2014s06-099-1</plasmid>
    </source>
</reference>
<geneLocation type="plasmid" evidence="2">
    <name>p2014s06-099-1</name>
</geneLocation>
<gene>
    <name evidence="1" type="ORF">DKE52_021110</name>
</gene>
<dbReference type="AlphaFoldDB" id="A0A3G6YP13"/>
<dbReference type="EMBL" id="CP033541">
    <property type="protein sequence ID" value="AZC01525.1"/>
    <property type="molecule type" value="Genomic_DNA"/>
</dbReference>
<evidence type="ECO:0000313" key="2">
    <source>
        <dbReference type="Proteomes" id="UP000254410"/>
    </source>
</evidence>
<proteinExistence type="predicted"/>
<dbReference type="Proteomes" id="UP000254410">
    <property type="component" value="Plasmid p2014S06-099-1"/>
</dbReference>
<dbReference type="InterPro" id="IPR010260">
    <property type="entry name" value="AlpA"/>
</dbReference>
<dbReference type="Pfam" id="PF05930">
    <property type="entry name" value="Phage_AlpA"/>
    <property type="match status" value="1"/>
</dbReference>
<name>A0A3G6YP13_ACIPI</name>
<protein>
    <submittedName>
        <fullName evidence="1">AlpA family phage regulatory protein</fullName>
    </submittedName>
</protein>
<accession>A0A3G6YP13</accession>
<sequence length="40" mass="4746">MSNLNITILNYPKSIKISKNRVCWFIGEINQWNEAKIMAY</sequence>
<organism evidence="1 2">
    <name type="scientific">Acinetobacter pittii</name>
    <name type="common">Acinetobacter genomosp. 3</name>
    <dbReference type="NCBI Taxonomy" id="48296"/>
    <lineage>
        <taxon>Bacteria</taxon>
        <taxon>Pseudomonadati</taxon>
        <taxon>Pseudomonadota</taxon>
        <taxon>Gammaproteobacteria</taxon>
        <taxon>Moraxellales</taxon>
        <taxon>Moraxellaceae</taxon>
        <taxon>Acinetobacter</taxon>
        <taxon>Acinetobacter calcoaceticus/baumannii complex</taxon>
    </lineage>
</organism>
<reference evidence="1 2" key="2">
    <citation type="submission" date="2018-12" db="EMBL/GenBank/DDBJ databases">
        <title>Molecular Epidemiology of Emerging Carbapenem-Resistance in Acinetobacter nosocomialis and Acinetobacter pittii in Taiwan, 2010-2014.</title>
        <authorList>
            <person name="Huang W.-C."/>
            <person name="Wang H.-Y."/>
            <person name="Lai J.-F."/>
            <person name="Lauderdale T.-L."/>
            <person name="Sytwu H.-K."/>
        </authorList>
    </citation>
    <scope>NUCLEOTIDE SEQUENCE [LARGE SCALE GENOMIC DNA]</scope>
    <source>
        <strain evidence="1 2">2014S06-099</strain>
        <plasmid evidence="2">p2014s06-099-1</plasmid>
    </source>
</reference>